<dbReference type="RefSeq" id="WP_055242073.1">
    <property type="nucleotide sequence ID" value="NZ_CP071250.1"/>
</dbReference>
<dbReference type="AlphaFoldDB" id="A0A9Q9FE68"/>
<reference evidence="1" key="1">
    <citation type="submission" date="2021-03" db="EMBL/GenBank/DDBJ databases">
        <title>Comparative Genomics and Metabolomics in the genus Turicibacter.</title>
        <authorList>
            <person name="Maki J."/>
            <person name="Looft T."/>
        </authorList>
    </citation>
    <scope>NUCLEOTIDE SEQUENCE</scope>
    <source>
        <strain evidence="1">ISU324</strain>
    </source>
</reference>
<evidence type="ECO:0008006" key="3">
    <source>
        <dbReference type="Google" id="ProtNLM"/>
    </source>
</evidence>
<dbReference type="Proteomes" id="UP001058072">
    <property type="component" value="Chromosome"/>
</dbReference>
<accession>A0A9Q9FE68</accession>
<dbReference type="EMBL" id="CP071250">
    <property type="protein sequence ID" value="UUF08038.1"/>
    <property type="molecule type" value="Genomic_DNA"/>
</dbReference>
<proteinExistence type="predicted"/>
<name>A0A9Q9FE68_9FIRM</name>
<protein>
    <recommendedName>
        <fullName evidence="3">Spore coat protein</fullName>
    </recommendedName>
</protein>
<evidence type="ECO:0000313" key="2">
    <source>
        <dbReference type="Proteomes" id="UP001058072"/>
    </source>
</evidence>
<dbReference type="InterPro" id="IPR019593">
    <property type="entry name" value="Spore_coat_protein_Z/Y"/>
</dbReference>
<organism evidence="1 2">
    <name type="scientific">Turicibacter bilis</name>
    <dbReference type="NCBI Taxonomy" id="2735723"/>
    <lineage>
        <taxon>Bacteria</taxon>
        <taxon>Bacillati</taxon>
        <taxon>Bacillota</taxon>
        <taxon>Erysipelotrichia</taxon>
        <taxon>Erysipelotrichales</taxon>
        <taxon>Turicibacteraceae</taxon>
        <taxon>Turicibacter</taxon>
    </lineage>
</organism>
<sequence length="160" mass="18281">MSCSYYHTIHCETSPSCVEKNCIADTLKLIDRLQRQCQSKEKESLCTRCDKPFLGHRSTANTRPIILYLKNGDPFEIIYCEENTSASHLIFRVEEVKGNCAVLRLLIPICPYHNEEINLYSPSTSKLYKVTQTCVTINLDDISAIQCLDDVHLNLKGCQY</sequence>
<evidence type="ECO:0000313" key="1">
    <source>
        <dbReference type="EMBL" id="UUF08038.1"/>
    </source>
</evidence>
<dbReference type="Pfam" id="PF10612">
    <property type="entry name" value="Spore-coat_CotZ"/>
    <property type="match status" value="1"/>
</dbReference>
<gene>
    <name evidence="1" type="ORF">J0J70_10505</name>
</gene>